<keyword evidence="4" id="KW-0808">Transferase</keyword>
<evidence type="ECO:0000313" key="11">
    <source>
        <dbReference type="EMBL" id="MFF5294278.1"/>
    </source>
</evidence>
<evidence type="ECO:0000256" key="3">
    <source>
        <dbReference type="ARBA" id="ARBA00022553"/>
    </source>
</evidence>
<evidence type="ECO:0000256" key="4">
    <source>
        <dbReference type="ARBA" id="ARBA00022679"/>
    </source>
</evidence>
<keyword evidence="7" id="KW-0067">ATP-binding</keyword>
<evidence type="ECO:0000256" key="8">
    <source>
        <dbReference type="ARBA" id="ARBA00023012"/>
    </source>
</evidence>
<keyword evidence="8" id="KW-0902">Two-component regulatory system</keyword>
<evidence type="ECO:0000313" key="12">
    <source>
        <dbReference type="Proteomes" id="UP001602245"/>
    </source>
</evidence>
<dbReference type="GO" id="GO:0016301">
    <property type="term" value="F:kinase activity"/>
    <property type="evidence" value="ECO:0007669"/>
    <property type="project" value="UniProtKB-KW"/>
</dbReference>
<dbReference type="PANTHER" id="PTHR24421:SF10">
    <property type="entry name" value="NITRATE_NITRITE SENSOR PROTEIN NARQ"/>
    <property type="match status" value="1"/>
</dbReference>
<evidence type="ECO:0000256" key="9">
    <source>
        <dbReference type="SAM" id="Phobius"/>
    </source>
</evidence>
<dbReference type="InterPro" id="IPR036890">
    <property type="entry name" value="HATPase_C_sf"/>
</dbReference>
<reference evidence="11 12" key="1">
    <citation type="submission" date="2024-10" db="EMBL/GenBank/DDBJ databases">
        <title>The Natural Products Discovery Center: Release of the First 8490 Sequenced Strains for Exploring Actinobacteria Biosynthetic Diversity.</title>
        <authorList>
            <person name="Kalkreuter E."/>
            <person name="Kautsar S.A."/>
            <person name="Yang D."/>
            <person name="Bader C.D."/>
            <person name="Teijaro C.N."/>
            <person name="Fluegel L."/>
            <person name="Davis C.M."/>
            <person name="Simpson J.R."/>
            <person name="Lauterbach L."/>
            <person name="Steele A.D."/>
            <person name="Gui C."/>
            <person name="Meng S."/>
            <person name="Li G."/>
            <person name="Viehrig K."/>
            <person name="Ye F."/>
            <person name="Su P."/>
            <person name="Kiefer A.F."/>
            <person name="Nichols A."/>
            <person name="Cepeda A.J."/>
            <person name="Yan W."/>
            <person name="Fan B."/>
            <person name="Jiang Y."/>
            <person name="Adhikari A."/>
            <person name="Zheng C.-J."/>
            <person name="Schuster L."/>
            <person name="Cowan T.M."/>
            <person name="Smanski M.J."/>
            <person name="Chevrette M.G."/>
            <person name="De Carvalho L.P.S."/>
            <person name="Shen B."/>
        </authorList>
    </citation>
    <scope>NUCLEOTIDE SEQUENCE [LARGE SCALE GENOMIC DNA]</scope>
    <source>
        <strain evidence="11 12">NPDC000087</strain>
    </source>
</reference>
<sequence>MSWVVRLFEWRYTWARMVLLDLSGVAYLVFGQDNGRLPPATQWVLAVIAFASAVGLGSRWPVVNFLAQTALLGVALCVIHDPTINRVGSSWALVEVALWARQPRTVWLCVALLFGVYLAFDVPDAKASTRSEIFGVLVLPVGLPLLLGLLIRTTRQRGREAQLRAESESRAARADERGAIARELHDVVAHHVASMVLRTGVARHVIPGLDPRVAEVLDDVHGTGTTALNDLRRLVEVLRDPAATPGDAAMTAIEPGSLPAALAAAVDSARRTGLTVEADIDEEVGRLDAVRGLAVLRLTQEALTNVAKHAGTTARARLRVAVEDGAVNWEVSDDGGDAPIGAPGGGHGLVGMRERVEVLGGRLSAGPSGSGWRVGTVLPR</sequence>
<proteinExistence type="predicted"/>
<dbReference type="SUPFAM" id="SSF55874">
    <property type="entry name" value="ATPase domain of HSP90 chaperone/DNA topoisomerase II/histidine kinase"/>
    <property type="match status" value="1"/>
</dbReference>
<dbReference type="PANTHER" id="PTHR24421">
    <property type="entry name" value="NITRATE/NITRITE SENSOR PROTEIN NARX-RELATED"/>
    <property type="match status" value="1"/>
</dbReference>
<comment type="catalytic activity">
    <reaction evidence="1">
        <text>ATP + protein L-histidine = ADP + protein N-phospho-L-histidine.</text>
        <dbReference type="EC" id="2.7.13.3"/>
    </reaction>
</comment>
<accession>A0ABW6WMR4</accession>
<feature type="transmembrane region" description="Helical" evidence="9">
    <location>
        <begin position="105"/>
        <end position="120"/>
    </location>
</feature>
<dbReference type="InterPro" id="IPR050482">
    <property type="entry name" value="Sensor_HK_TwoCompSys"/>
</dbReference>
<keyword evidence="6 11" id="KW-0418">Kinase</keyword>
<gene>
    <name evidence="11" type="ORF">ACFY35_32985</name>
</gene>
<dbReference type="CDD" id="cd16917">
    <property type="entry name" value="HATPase_UhpB-NarQ-NarX-like"/>
    <property type="match status" value="1"/>
</dbReference>
<keyword evidence="9" id="KW-0812">Transmembrane</keyword>
<feature type="domain" description="Signal transduction histidine kinase subgroup 3 dimerisation and phosphoacceptor" evidence="10">
    <location>
        <begin position="176"/>
        <end position="241"/>
    </location>
</feature>
<organism evidence="11 12">
    <name type="scientific">Paractinoplanes globisporus</name>
    <dbReference type="NCBI Taxonomy" id="113565"/>
    <lineage>
        <taxon>Bacteria</taxon>
        <taxon>Bacillati</taxon>
        <taxon>Actinomycetota</taxon>
        <taxon>Actinomycetes</taxon>
        <taxon>Micromonosporales</taxon>
        <taxon>Micromonosporaceae</taxon>
        <taxon>Paractinoplanes</taxon>
    </lineage>
</organism>
<evidence type="ECO:0000256" key="7">
    <source>
        <dbReference type="ARBA" id="ARBA00022840"/>
    </source>
</evidence>
<comment type="caution">
    <text evidence="11">The sequence shown here is derived from an EMBL/GenBank/DDBJ whole genome shotgun (WGS) entry which is preliminary data.</text>
</comment>
<keyword evidence="3" id="KW-0597">Phosphoprotein</keyword>
<keyword evidence="5" id="KW-0547">Nucleotide-binding</keyword>
<dbReference type="EC" id="2.7.13.3" evidence="2"/>
<dbReference type="RefSeq" id="WP_040433254.1">
    <property type="nucleotide sequence ID" value="NZ_JBIAZU010000006.1"/>
</dbReference>
<dbReference type="Gene3D" id="3.30.565.10">
    <property type="entry name" value="Histidine kinase-like ATPase, C-terminal domain"/>
    <property type="match status" value="1"/>
</dbReference>
<dbReference type="Gene3D" id="1.20.5.1930">
    <property type="match status" value="1"/>
</dbReference>
<evidence type="ECO:0000256" key="6">
    <source>
        <dbReference type="ARBA" id="ARBA00022777"/>
    </source>
</evidence>
<keyword evidence="9" id="KW-0472">Membrane</keyword>
<name>A0ABW6WMR4_9ACTN</name>
<feature type="transmembrane region" description="Helical" evidence="9">
    <location>
        <begin position="132"/>
        <end position="151"/>
    </location>
</feature>
<keyword evidence="12" id="KW-1185">Reference proteome</keyword>
<dbReference type="EMBL" id="JBIAZU010000006">
    <property type="protein sequence ID" value="MFF5294278.1"/>
    <property type="molecule type" value="Genomic_DNA"/>
</dbReference>
<evidence type="ECO:0000256" key="5">
    <source>
        <dbReference type="ARBA" id="ARBA00022741"/>
    </source>
</evidence>
<feature type="transmembrane region" description="Helical" evidence="9">
    <location>
        <begin position="42"/>
        <end position="60"/>
    </location>
</feature>
<keyword evidence="9" id="KW-1133">Transmembrane helix</keyword>
<dbReference type="Pfam" id="PF07730">
    <property type="entry name" value="HisKA_3"/>
    <property type="match status" value="1"/>
</dbReference>
<evidence type="ECO:0000256" key="1">
    <source>
        <dbReference type="ARBA" id="ARBA00000085"/>
    </source>
</evidence>
<dbReference type="Proteomes" id="UP001602245">
    <property type="component" value="Unassembled WGS sequence"/>
</dbReference>
<evidence type="ECO:0000256" key="2">
    <source>
        <dbReference type="ARBA" id="ARBA00012438"/>
    </source>
</evidence>
<evidence type="ECO:0000259" key="10">
    <source>
        <dbReference type="Pfam" id="PF07730"/>
    </source>
</evidence>
<feature type="transmembrane region" description="Helical" evidence="9">
    <location>
        <begin position="12"/>
        <end position="30"/>
    </location>
</feature>
<dbReference type="InterPro" id="IPR011712">
    <property type="entry name" value="Sig_transdc_His_kin_sub3_dim/P"/>
</dbReference>
<protein>
    <recommendedName>
        <fullName evidence="2">histidine kinase</fullName>
        <ecNumber evidence="2">2.7.13.3</ecNumber>
    </recommendedName>
</protein>